<comment type="caution">
    <text evidence="2">The sequence shown here is derived from an EMBL/GenBank/DDBJ whole genome shotgun (WGS) entry which is preliminary data.</text>
</comment>
<keyword evidence="3" id="KW-1185">Reference proteome</keyword>
<dbReference type="EMBL" id="PNEN01000233">
    <property type="protein sequence ID" value="PPJ60614.1"/>
    <property type="molecule type" value="Genomic_DNA"/>
</dbReference>
<dbReference type="PANTHER" id="PTHR42085:SF2">
    <property type="entry name" value="F-BOX DOMAIN-CONTAINING PROTEIN"/>
    <property type="match status" value="1"/>
</dbReference>
<feature type="region of interest" description="Disordered" evidence="1">
    <location>
        <begin position="1"/>
        <end position="46"/>
    </location>
</feature>
<sequence length="254" mass="28750">MAPKKNPRRRRGGSKKSTPIEKDLAAMKIQDSAPENASSPAVMASGAVAHDATTEPQIDANEEKPFRLLDLPDELVVRIVEYAVVTSSRKHPTKIRAIHVDEPHFWWAYPKLQVRIDPDESKDLLQPPITRVCHSLRAEGLKAFYDQNHFLVKASTRGADALCRWVDPLGENRIKGITNLFVEWDPRDGGFDKEMAWLRIVESYVTLKTKTFVRSVHAPKGKKLRYQVAYGQPKKVGYAEKGSGQWIEVVKNKK</sequence>
<dbReference type="InterPro" id="IPR038883">
    <property type="entry name" value="AN11006-like"/>
</dbReference>
<feature type="compositionally biased region" description="Basic residues" evidence="1">
    <location>
        <begin position="1"/>
        <end position="14"/>
    </location>
</feature>
<evidence type="ECO:0008006" key="4">
    <source>
        <dbReference type="Google" id="ProtNLM"/>
    </source>
</evidence>
<dbReference type="OrthoDB" id="3643916at2759"/>
<organism evidence="2 3">
    <name type="scientific">Cercospora berteroae</name>
    <dbReference type="NCBI Taxonomy" id="357750"/>
    <lineage>
        <taxon>Eukaryota</taxon>
        <taxon>Fungi</taxon>
        <taxon>Dikarya</taxon>
        <taxon>Ascomycota</taxon>
        <taxon>Pezizomycotina</taxon>
        <taxon>Dothideomycetes</taxon>
        <taxon>Dothideomycetidae</taxon>
        <taxon>Mycosphaerellales</taxon>
        <taxon>Mycosphaerellaceae</taxon>
        <taxon>Cercospora</taxon>
    </lineage>
</organism>
<proteinExistence type="predicted"/>
<evidence type="ECO:0000313" key="2">
    <source>
        <dbReference type="EMBL" id="PPJ60614.1"/>
    </source>
</evidence>
<evidence type="ECO:0000256" key="1">
    <source>
        <dbReference type="SAM" id="MobiDB-lite"/>
    </source>
</evidence>
<reference evidence="3" key="1">
    <citation type="journal article" date="2017" name="bioRxiv">
        <title>Conservation of a gene cluster reveals novel cercosporin biosynthetic mechanisms and extends production to the genus Colletotrichum.</title>
        <authorList>
            <person name="de Jonge R."/>
            <person name="Ebert M.K."/>
            <person name="Huitt-Roehl C.R."/>
            <person name="Pal P."/>
            <person name="Suttle J.C."/>
            <person name="Spanner R.E."/>
            <person name="Neubauer J.D."/>
            <person name="Jurick W.M.II."/>
            <person name="Stott K.A."/>
            <person name="Secor G.A."/>
            <person name="Thomma B.P.H.J."/>
            <person name="Van de Peer Y."/>
            <person name="Townsend C.A."/>
            <person name="Bolton M.D."/>
        </authorList>
    </citation>
    <scope>NUCLEOTIDE SEQUENCE [LARGE SCALE GENOMIC DNA]</scope>
    <source>
        <strain evidence="3">CBS538.71</strain>
    </source>
</reference>
<evidence type="ECO:0000313" key="3">
    <source>
        <dbReference type="Proteomes" id="UP000237631"/>
    </source>
</evidence>
<accession>A0A2S6CLK7</accession>
<protein>
    <recommendedName>
        <fullName evidence="4">F-box domain-containing protein</fullName>
    </recommendedName>
</protein>
<dbReference type="Proteomes" id="UP000237631">
    <property type="component" value="Unassembled WGS sequence"/>
</dbReference>
<name>A0A2S6CLK7_9PEZI</name>
<dbReference type="AlphaFoldDB" id="A0A2S6CLK7"/>
<gene>
    <name evidence="2" type="ORF">CBER1_03657</name>
</gene>
<dbReference type="PANTHER" id="PTHR42085">
    <property type="entry name" value="F-BOX DOMAIN-CONTAINING PROTEIN"/>
    <property type="match status" value="1"/>
</dbReference>